<feature type="compositionally biased region" description="Basic and acidic residues" evidence="3">
    <location>
        <begin position="423"/>
        <end position="439"/>
    </location>
</feature>
<dbReference type="Proteomes" id="UP000695000">
    <property type="component" value="Unplaced"/>
</dbReference>
<dbReference type="PROSITE" id="PS50002">
    <property type="entry name" value="SH3"/>
    <property type="match status" value="3"/>
</dbReference>
<dbReference type="Pfam" id="PF00018">
    <property type="entry name" value="SH3_1"/>
    <property type="match status" value="1"/>
</dbReference>
<dbReference type="InterPro" id="IPR036028">
    <property type="entry name" value="SH3-like_dom_sf"/>
</dbReference>
<keyword evidence="5" id="KW-1185">Reference proteome</keyword>
<feature type="region of interest" description="Disordered" evidence="3">
    <location>
        <begin position="246"/>
        <end position="277"/>
    </location>
</feature>
<keyword evidence="1 2" id="KW-0728">SH3 domain</keyword>
<protein>
    <submittedName>
        <fullName evidence="6">SH3 domain-containing kinase-binding protein 1-like</fullName>
    </submittedName>
</protein>
<name>A0ABM1NI53_NICVS</name>
<evidence type="ECO:0000256" key="3">
    <source>
        <dbReference type="SAM" id="MobiDB-lite"/>
    </source>
</evidence>
<dbReference type="RefSeq" id="XP_017786503.1">
    <property type="nucleotide sequence ID" value="XM_017931014.1"/>
</dbReference>
<dbReference type="InterPro" id="IPR050384">
    <property type="entry name" value="Endophilin_SH3RF"/>
</dbReference>
<dbReference type="Pfam" id="PF07653">
    <property type="entry name" value="SH3_2"/>
    <property type="match status" value="1"/>
</dbReference>
<accession>A0ABM1NI53</accession>
<evidence type="ECO:0000259" key="4">
    <source>
        <dbReference type="PROSITE" id="PS50002"/>
    </source>
</evidence>
<dbReference type="SUPFAM" id="SSF50044">
    <property type="entry name" value="SH3-domain"/>
    <property type="match status" value="3"/>
</dbReference>
<dbReference type="PRINTS" id="PR00499">
    <property type="entry name" value="P67PHOX"/>
</dbReference>
<proteinExistence type="predicted"/>
<dbReference type="PRINTS" id="PR00452">
    <property type="entry name" value="SH3DOMAIN"/>
</dbReference>
<feature type="domain" description="SH3" evidence="4">
    <location>
        <begin position="152"/>
        <end position="213"/>
    </location>
</feature>
<feature type="compositionally biased region" description="Basic and acidic residues" evidence="3">
    <location>
        <begin position="387"/>
        <end position="408"/>
    </location>
</feature>
<dbReference type="CDD" id="cd11873">
    <property type="entry name" value="SH3_CD2AP-like_1"/>
    <property type="match status" value="1"/>
</dbReference>
<feature type="domain" description="SH3" evidence="4">
    <location>
        <begin position="1"/>
        <end position="57"/>
    </location>
</feature>
<dbReference type="InterPro" id="IPR001452">
    <property type="entry name" value="SH3_domain"/>
</dbReference>
<gene>
    <name evidence="6" type="primary">LOC108569457</name>
</gene>
<feature type="region of interest" description="Disordered" evidence="3">
    <location>
        <begin position="374"/>
        <end position="480"/>
    </location>
</feature>
<dbReference type="PANTHER" id="PTHR14167:SF92">
    <property type="entry name" value="CIN85 AND CD2AP RELATED, ISOFORM J"/>
    <property type="match status" value="1"/>
</dbReference>
<dbReference type="SMART" id="SM00326">
    <property type="entry name" value="SH3"/>
    <property type="match status" value="3"/>
</dbReference>
<dbReference type="Gene3D" id="2.30.30.40">
    <property type="entry name" value="SH3 Domains"/>
    <property type="match status" value="3"/>
</dbReference>
<reference evidence="6" key="1">
    <citation type="submission" date="2025-08" db="UniProtKB">
        <authorList>
            <consortium name="RefSeq"/>
        </authorList>
    </citation>
    <scope>IDENTIFICATION</scope>
    <source>
        <tissue evidence="6">Whole Larva</tissue>
    </source>
</reference>
<dbReference type="CDD" id="cd11875">
    <property type="entry name" value="SH3_CD2AP-like_3"/>
    <property type="match status" value="1"/>
</dbReference>
<evidence type="ECO:0000313" key="5">
    <source>
        <dbReference type="Proteomes" id="UP000695000"/>
    </source>
</evidence>
<dbReference type="PANTHER" id="PTHR14167">
    <property type="entry name" value="SH3 DOMAIN-CONTAINING"/>
    <property type="match status" value="1"/>
</dbReference>
<feature type="compositionally biased region" description="Basic and acidic residues" evidence="3">
    <location>
        <begin position="246"/>
        <end position="255"/>
    </location>
</feature>
<evidence type="ECO:0000313" key="6">
    <source>
        <dbReference type="RefSeq" id="XP_017786503.1"/>
    </source>
</evidence>
<feature type="compositionally biased region" description="Polar residues" evidence="3">
    <location>
        <begin position="409"/>
        <end position="420"/>
    </location>
</feature>
<dbReference type="Pfam" id="PF14604">
    <property type="entry name" value="SH3_9"/>
    <property type="match status" value="1"/>
</dbReference>
<sequence>MEAIVEHDYVAKEPDELTIKQGDIIRDVINKQAGWCEGTLKDRKGLFPDNFVKLMHKVTMRSRKDVSRIRKCRVIFSYKQDHEDELSLSVDDVIEIIGEEEEGWWRGTLNGKTGVFPSNFVEEIVPSVSPKCGSVEDLVDADIKIPSLPPKPTKILCEVKYAYKSQNDDELSLKEGDIITLISKDGQDAGWWRGELNGRIGVFPDNFVVIIDEKLSKEDRKLAAATSTNHINKYIASERKSFEAKVAKPQQEPEARAVPPAVPGKKPSLAIKKSPSGSGGIISGLRKKISDVVDGSSVSKKSLDVKTETTVYKPEESENAFDQVERNSMLVDVRANRAKPPGRRPPSVILKDGEQTIAMQNGNSDYGSLEENLLNSSGGGIGGEDSELMKPKVPGWDKQKVPWLEEMKQNQAKRTSTSPGPETRNRLTTPDKLEEKETSPVEMSKSMPMPTFTKILKTPPSETDKRPAIPTHRPQSIEPVKPTTKISPIAAPMAKTPSPIIQKPPIVEKPSEIKDKVPMKQYNELLDRLQHLEALVEKQNQVHKMAIDDLRGKLQVETDMRMLLQAELEKVAQCVLQV</sequence>
<organism evidence="5 6">
    <name type="scientific">Nicrophorus vespilloides</name>
    <name type="common">Boreal carrion beetle</name>
    <dbReference type="NCBI Taxonomy" id="110193"/>
    <lineage>
        <taxon>Eukaryota</taxon>
        <taxon>Metazoa</taxon>
        <taxon>Ecdysozoa</taxon>
        <taxon>Arthropoda</taxon>
        <taxon>Hexapoda</taxon>
        <taxon>Insecta</taxon>
        <taxon>Pterygota</taxon>
        <taxon>Neoptera</taxon>
        <taxon>Endopterygota</taxon>
        <taxon>Coleoptera</taxon>
        <taxon>Polyphaga</taxon>
        <taxon>Staphyliniformia</taxon>
        <taxon>Silphidae</taxon>
        <taxon>Nicrophorinae</taxon>
        <taxon>Nicrophorus</taxon>
    </lineage>
</organism>
<dbReference type="GeneID" id="108569457"/>
<evidence type="ECO:0000256" key="1">
    <source>
        <dbReference type="ARBA" id="ARBA00022443"/>
    </source>
</evidence>
<feature type="domain" description="SH3" evidence="4">
    <location>
        <begin position="67"/>
        <end position="126"/>
    </location>
</feature>
<evidence type="ECO:0000256" key="2">
    <source>
        <dbReference type="PROSITE-ProRule" id="PRU00192"/>
    </source>
</evidence>